<dbReference type="PANTHER" id="PTHR45951">
    <property type="entry name" value="PROTEIN DISPATCHED-RELATED"/>
    <property type="match status" value="1"/>
</dbReference>
<keyword evidence="4 6" id="KW-0472">Membrane</keyword>
<feature type="transmembrane region" description="Helical" evidence="6">
    <location>
        <begin position="303"/>
        <end position="324"/>
    </location>
</feature>
<gene>
    <name evidence="7" type="ORF">CUNI_LOCUS9714</name>
</gene>
<comment type="subcellular location">
    <subcellularLocation>
        <location evidence="1">Membrane</location>
        <topology evidence="1">Multi-pass membrane protein</topology>
    </subcellularLocation>
</comment>
<evidence type="ECO:0000256" key="4">
    <source>
        <dbReference type="ARBA" id="ARBA00023136"/>
    </source>
</evidence>
<dbReference type="OrthoDB" id="429851at2759"/>
<proteinExistence type="predicted"/>
<dbReference type="EMBL" id="CAJHNH020001711">
    <property type="protein sequence ID" value="CAG5124156.1"/>
    <property type="molecule type" value="Genomic_DNA"/>
</dbReference>
<sequence>IHGVDQSLFNTSWDLSLPVSGIKFLHVINAQPQLYGPKIVSGNFYRFFETAISYWLTNAYRGNRTTGANYTKDVHFAKVLGLSGDSSDLGLVRAKPGNNDPHEDYTPDRNVYGAKLVYFVIEIDTTLIFGDTDYKTGLAAYEAWEKFTARWMAKMPASAKGYQVASHDAWHTFKKAEALETSAIRGIILGSILSFCVLTFATYNIIISCLATVNILLVIATFSGCIKLFGYKISMIESVNLSLVGGLSVDYVVHFSDSYSHAPHDDRQRRVRDMLEHMGISVLSGAITTSGAAIFLLQAKIFFFFQFGVFIILTIFFSLFYNLFWFAPMMAVIGPEGNTGSLTIVVRWIQKVLQPIRAELASADPAHKKMSYSRSSTHMLRH</sequence>
<evidence type="ECO:0000256" key="2">
    <source>
        <dbReference type="ARBA" id="ARBA00022692"/>
    </source>
</evidence>
<dbReference type="AlphaFoldDB" id="A0A8S3ZAR7"/>
<dbReference type="SUPFAM" id="SSF82866">
    <property type="entry name" value="Multidrug efflux transporter AcrB transmembrane domain"/>
    <property type="match status" value="1"/>
</dbReference>
<dbReference type="Gene3D" id="1.20.1640.10">
    <property type="entry name" value="Multidrug efflux transporter AcrB transmembrane domain"/>
    <property type="match status" value="1"/>
</dbReference>
<feature type="transmembrane region" description="Helical" evidence="6">
    <location>
        <begin position="277"/>
        <end position="297"/>
    </location>
</feature>
<feature type="non-terminal residue" evidence="7">
    <location>
        <position position="382"/>
    </location>
</feature>
<evidence type="ECO:0000256" key="5">
    <source>
        <dbReference type="ARBA" id="ARBA00023180"/>
    </source>
</evidence>
<keyword evidence="3 6" id="KW-1133">Transmembrane helix</keyword>
<dbReference type="GO" id="GO:0016020">
    <property type="term" value="C:membrane"/>
    <property type="evidence" value="ECO:0007669"/>
    <property type="project" value="UniProtKB-SubCell"/>
</dbReference>
<dbReference type="Proteomes" id="UP000678393">
    <property type="component" value="Unassembled WGS sequence"/>
</dbReference>
<dbReference type="PANTHER" id="PTHR45951:SF7">
    <property type="entry name" value="SSD DOMAIN-CONTAINING PROTEIN"/>
    <property type="match status" value="1"/>
</dbReference>
<dbReference type="GO" id="GO:0022857">
    <property type="term" value="F:transmembrane transporter activity"/>
    <property type="evidence" value="ECO:0007669"/>
    <property type="project" value="TreeGrafter"/>
</dbReference>
<keyword evidence="2 6" id="KW-0812">Transmembrane</keyword>
<reference evidence="7" key="1">
    <citation type="submission" date="2021-04" db="EMBL/GenBank/DDBJ databases">
        <authorList>
            <consortium name="Molecular Ecology Group"/>
        </authorList>
    </citation>
    <scope>NUCLEOTIDE SEQUENCE</scope>
</reference>
<evidence type="ECO:0000256" key="3">
    <source>
        <dbReference type="ARBA" id="ARBA00022989"/>
    </source>
</evidence>
<keyword evidence="8" id="KW-1185">Reference proteome</keyword>
<evidence type="ECO:0000313" key="8">
    <source>
        <dbReference type="Proteomes" id="UP000678393"/>
    </source>
</evidence>
<evidence type="ECO:0000313" key="7">
    <source>
        <dbReference type="EMBL" id="CAG5124156.1"/>
    </source>
</evidence>
<organism evidence="7 8">
    <name type="scientific">Candidula unifasciata</name>
    <dbReference type="NCBI Taxonomy" id="100452"/>
    <lineage>
        <taxon>Eukaryota</taxon>
        <taxon>Metazoa</taxon>
        <taxon>Spiralia</taxon>
        <taxon>Lophotrochozoa</taxon>
        <taxon>Mollusca</taxon>
        <taxon>Gastropoda</taxon>
        <taxon>Heterobranchia</taxon>
        <taxon>Euthyneura</taxon>
        <taxon>Panpulmonata</taxon>
        <taxon>Eupulmonata</taxon>
        <taxon>Stylommatophora</taxon>
        <taxon>Helicina</taxon>
        <taxon>Helicoidea</taxon>
        <taxon>Geomitridae</taxon>
        <taxon>Candidula</taxon>
    </lineage>
</organism>
<protein>
    <submittedName>
        <fullName evidence="7">Uncharacterized protein</fullName>
    </submittedName>
</protein>
<evidence type="ECO:0000256" key="6">
    <source>
        <dbReference type="SAM" id="Phobius"/>
    </source>
</evidence>
<keyword evidence="5" id="KW-0325">Glycoprotein</keyword>
<dbReference type="InterPro" id="IPR052081">
    <property type="entry name" value="Dispatched_Hh_regulator"/>
</dbReference>
<evidence type="ECO:0000256" key="1">
    <source>
        <dbReference type="ARBA" id="ARBA00004141"/>
    </source>
</evidence>
<accession>A0A8S3ZAR7</accession>
<comment type="caution">
    <text evidence="7">The sequence shown here is derived from an EMBL/GenBank/DDBJ whole genome shotgun (WGS) entry which is preliminary data.</text>
</comment>
<name>A0A8S3ZAR7_9EUPU</name>